<dbReference type="EMBL" id="ARYJ01000007">
    <property type="protein sequence ID" value="KCZ87673.1"/>
    <property type="molecule type" value="Genomic_DNA"/>
</dbReference>
<dbReference type="PATRIC" id="fig|1280952.3.peg.2350"/>
<sequence>MTLIGAPIAVYLFFRDRSIERQDRINEVYRRSSDRYAGFLGLMLSHTDTGVYLHGDDEDLPTDLDRRRSILFEIVTQMLEDAYLVYERSPNGQRKQQWAGWLAYIRMYCAHTPYIAWWEARIGDVETAKEGASSYDLGFETLMFEELRKAKRQIIVDAAPVL</sequence>
<comment type="caution">
    <text evidence="1">The sequence shown here is derived from an EMBL/GenBank/DDBJ whole genome shotgun (WGS) entry which is preliminary data.</text>
</comment>
<dbReference type="AlphaFoldDB" id="A0A059FAW6"/>
<dbReference type="eggNOG" id="ENOG502ZX3K">
    <property type="taxonomic scope" value="Bacteria"/>
</dbReference>
<proteinExistence type="predicted"/>
<protein>
    <submittedName>
        <fullName evidence="1">Uncharacterized protein</fullName>
    </submittedName>
</protein>
<organism evidence="1 2">
    <name type="scientific">Hyphomonas jannaschiana VP2</name>
    <dbReference type="NCBI Taxonomy" id="1280952"/>
    <lineage>
        <taxon>Bacteria</taxon>
        <taxon>Pseudomonadati</taxon>
        <taxon>Pseudomonadota</taxon>
        <taxon>Alphaproteobacteria</taxon>
        <taxon>Hyphomonadales</taxon>
        <taxon>Hyphomonadaceae</taxon>
        <taxon>Hyphomonas</taxon>
    </lineage>
</organism>
<name>A0A059FAW6_9PROT</name>
<dbReference type="Proteomes" id="UP000024816">
    <property type="component" value="Unassembled WGS sequence"/>
</dbReference>
<keyword evidence="2" id="KW-1185">Reference proteome</keyword>
<gene>
    <name evidence="1" type="ORF">HJA_11754</name>
</gene>
<evidence type="ECO:0000313" key="2">
    <source>
        <dbReference type="Proteomes" id="UP000024816"/>
    </source>
</evidence>
<accession>A0A059FAW6</accession>
<reference evidence="1 2" key="1">
    <citation type="journal article" date="2014" name="Antonie Van Leeuwenhoek">
        <title>Hyphomonas beringensis sp. nov. and Hyphomonas chukchiensis sp. nov., isolated from surface seawater of the Bering Sea and Chukchi Sea.</title>
        <authorList>
            <person name="Li C."/>
            <person name="Lai Q."/>
            <person name="Li G."/>
            <person name="Dong C."/>
            <person name="Wang J."/>
            <person name="Liao Y."/>
            <person name="Shao Z."/>
        </authorList>
    </citation>
    <scope>NUCLEOTIDE SEQUENCE [LARGE SCALE GENOMIC DNA]</scope>
    <source>
        <strain evidence="1 2">VP2</strain>
    </source>
</reference>
<evidence type="ECO:0000313" key="1">
    <source>
        <dbReference type="EMBL" id="KCZ87673.1"/>
    </source>
</evidence>
<dbReference type="STRING" id="1280952.HJA_11754"/>